<dbReference type="Gene3D" id="3.40.630.30">
    <property type="match status" value="1"/>
</dbReference>
<dbReference type="InterPro" id="IPR016181">
    <property type="entry name" value="Acyl_CoA_acyltransferase"/>
</dbReference>
<dbReference type="Pfam" id="PF13302">
    <property type="entry name" value="Acetyltransf_3"/>
    <property type="match status" value="1"/>
</dbReference>
<dbReference type="HOGENOM" id="CLU_013985_3_6_9"/>
<reference evidence="2 3" key="1">
    <citation type="journal article" date="2014" name="PLoS Genet.">
        <title>Comparative Genomic Analysis of N2-Fixing and Non-N2-Fixing Paenibacillus spp.: Organization, Evolution and Expression of the Nitrogen Fixation Genes.</title>
        <authorList>
            <person name="Xie J.B."/>
            <person name="Du Z."/>
            <person name="Bai L."/>
            <person name="Tian C."/>
            <person name="Zhang Y."/>
            <person name="Xie J.Y."/>
            <person name="Wang T."/>
            <person name="Liu X."/>
            <person name="Chen X."/>
            <person name="Cheng Q."/>
            <person name="Chen S."/>
            <person name="Li J."/>
        </authorList>
    </citation>
    <scope>NUCLEOTIDE SEQUENCE [LARGE SCALE GENOMIC DNA]</scope>
    <source>
        <strain evidence="2 3">T27</strain>
    </source>
</reference>
<dbReference type="InterPro" id="IPR051531">
    <property type="entry name" value="N-acetyltransferase"/>
</dbReference>
<name>X4ZYD2_9BACL</name>
<proteinExistence type="predicted"/>
<evidence type="ECO:0000313" key="3">
    <source>
        <dbReference type="Proteomes" id="UP000019772"/>
    </source>
</evidence>
<dbReference type="PATRIC" id="fig|1268072.3.peg.1830"/>
<dbReference type="STRING" id="1268072.PSAB_08785"/>
<protein>
    <submittedName>
        <fullName evidence="2">GNAT family acetyltransferase</fullName>
    </submittedName>
</protein>
<sequence length="184" mass="21225">MHTGTQVIQTDRIILRPFVMQDAASMLGNWIGDEEVQANYGEPVYETIESVNELLHKWMMSYARQDFYRWAVVLKEKNECIGLIAFCHVDGAHHVADIEYCIGRSYQGQGFATEALASVIQFVFERTGLNRVQAFHRGRNVSSGRVLQKARMKYEGILRKSYYYSETGEYDDKVYYGVIRSDIV</sequence>
<dbReference type="Proteomes" id="UP000019772">
    <property type="component" value="Chromosome"/>
</dbReference>
<dbReference type="AlphaFoldDB" id="X4ZYD2"/>
<evidence type="ECO:0000313" key="2">
    <source>
        <dbReference type="EMBL" id="AHV96689.1"/>
    </source>
</evidence>
<keyword evidence="2" id="KW-0808">Transferase</keyword>
<feature type="domain" description="N-acetyltransferase" evidence="1">
    <location>
        <begin position="13"/>
        <end position="169"/>
    </location>
</feature>
<dbReference type="EMBL" id="CP004078">
    <property type="protein sequence ID" value="AHV96689.1"/>
    <property type="molecule type" value="Genomic_DNA"/>
</dbReference>
<organism evidence="2 3">
    <name type="scientific">Paenibacillus sabinae T27</name>
    <dbReference type="NCBI Taxonomy" id="1268072"/>
    <lineage>
        <taxon>Bacteria</taxon>
        <taxon>Bacillati</taxon>
        <taxon>Bacillota</taxon>
        <taxon>Bacilli</taxon>
        <taxon>Bacillales</taxon>
        <taxon>Paenibacillaceae</taxon>
        <taxon>Paenibacillus</taxon>
    </lineage>
</organism>
<dbReference type="CDD" id="cd04301">
    <property type="entry name" value="NAT_SF"/>
    <property type="match status" value="1"/>
</dbReference>
<dbReference type="eggNOG" id="COG1670">
    <property type="taxonomic scope" value="Bacteria"/>
</dbReference>
<dbReference type="InterPro" id="IPR000182">
    <property type="entry name" value="GNAT_dom"/>
</dbReference>
<dbReference type="KEGG" id="psab:PSAB_08785"/>
<dbReference type="RefSeq" id="WP_025334234.1">
    <property type="nucleotide sequence ID" value="NZ_CP004078.1"/>
</dbReference>
<dbReference type="SUPFAM" id="SSF55729">
    <property type="entry name" value="Acyl-CoA N-acyltransferases (Nat)"/>
    <property type="match status" value="1"/>
</dbReference>
<keyword evidence="3" id="KW-1185">Reference proteome</keyword>
<gene>
    <name evidence="2" type="ORF">PSAB_08785</name>
</gene>
<dbReference type="GO" id="GO:0016747">
    <property type="term" value="F:acyltransferase activity, transferring groups other than amino-acyl groups"/>
    <property type="evidence" value="ECO:0007669"/>
    <property type="project" value="InterPro"/>
</dbReference>
<dbReference type="PANTHER" id="PTHR43792">
    <property type="entry name" value="GNAT FAMILY, PUTATIVE (AFU_ORTHOLOGUE AFUA_3G00765)-RELATED-RELATED"/>
    <property type="match status" value="1"/>
</dbReference>
<accession>X4ZYD2</accession>
<dbReference type="PROSITE" id="PS51186">
    <property type="entry name" value="GNAT"/>
    <property type="match status" value="1"/>
</dbReference>
<evidence type="ECO:0000259" key="1">
    <source>
        <dbReference type="PROSITE" id="PS51186"/>
    </source>
</evidence>